<dbReference type="EMBL" id="CGCX01000934">
    <property type="protein sequence ID" value="CFR85847.1"/>
    <property type="molecule type" value="Genomic_DNA"/>
</dbReference>
<dbReference type="Proteomes" id="UP000046680">
    <property type="component" value="Unassembled WGS sequence"/>
</dbReference>
<gene>
    <name evidence="2" type="ORF">ERS007657_02430</name>
</gene>
<feature type="compositionally biased region" description="Low complexity" evidence="1">
    <location>
        <begin position="7"/>
        <end position="20"/>
    </location>
</feature>
<accession>A0A654U2A1</accession>
<reference evidence="2 3" key="1">
    <citation type="submission" date="2015-03" db="EMBL/GenBank/DDBJ databases">
        <authorList>
            <consortium name="Pathogen Informatics"/>
        </authorList>
    </citation>
    <scope>NUCLEOTIDE SEQUENCE [LARGE SCALE GENOMIC DNA]</scope>
    <source>
        <strain evidence="2 3">C09601061</strain>
    </source>
</reference>
<proteinExistence type="predicted"/>
<evidence type="ECO:0000256" key="1">
    <source>
        <dbReference type="SAM" id="MobiDB-lite"/>
    </source>
</evidence>
<sequence length="85" mass="9278">MSGPTISRHFAAASSASRSWPSRRRVCTSPDGHPVVMMMPSACSAMSSASMRDHLLSWPSKEACEDSLNRLRRPVAFSAIIVRCV</sequence>
<dbReference type="AlphaFoldDB" id="A0A654U2A1"/>
<protein>
    <submittedName>
        <fullName evidence="2">Uncharacterized protein</fullName>
    </submittedName>
</protein>
<evidence type="ECO:0000313" key="2">
    <source>
        <dbReference type="EMBL" id="CFR85847.1"/>
    </source>
</evidence>
<feature type="region of interest" description="Disordered" evidence="1">
    <location>
        <begin position="1"/>
        <end position="25"/>
    </location>
</feature>
<evidence type="ECO:0000313" key="3">
    <source>
        <dbReference type="Proteomes" id="UP000046680"/>
    </source>
</evidence>
<organism evidence="2 3">
    <name type="scientific">Mycobacterium tuberculosis</name>
    <dbReference type="NCBI Taxonomy" id="1773"/>
    <lineage>
        <taxon>Bacteria</taxon>
        <taxon>Bacillati</taxon>
        <taxon>Actinomycetota</taxon>
        <taxon>Actinomycetes</taxon>
        <taxon>Mycobacteriales</taxon>
        <taxon>Mycobacteriaceae</taxon>
        <taxon>Mycobacterium</taxon>
        <taxon>Mycobacterium tuberculosis complex</taxon>
    </lineage>
</organism>
<name>A0A654U2A1_MYCTX</name>